<dbReference type="AlphaFoldDB" id="A0A0C3GHR6"/>
<evidence type="ECO:0000313" key="3">
    <source>
        <dbReference type="Proteomes" id="UP000054321"/>
    </source>
</evidence>
<keyword evidence="3" id="KW-1185">Reference proteome</keyword>
<evidence type="ECO:0000313" key="2">
    <source>
        <dbReference type="EMBL" id="KIM95680.1"/>
    </source>
</evidence>
<dbReference type="OrthoDB" id="2013972at2759"/>
<dbReference type="InterPro" id="IPR013216">
    <property type="entry name" value="Methyltransf_11"/>
</dbReference>
<dbReference type="Proteomes" id="UP000054321">
    <property type="component" value="Unassembled WGS sequence"/>
</dbReference>
<reference evidence="2 3" key="1">
    <citation type="submission" date="2014-04" db="EMBL/GenBank/DDBJ databases">
        <authorList>
            <consortium name="DOE Joint Genome Institute"/>
            <person name="Kuo A."/>
            <person name="Martino E."/>
            <person name="Perotto S."/>
            <person name="Kohler A."/>
            <person name="Nagy L.G."/>
            <person name="Floudas D."/>
            <person name="Copeland A."/>
            <person name="Barry K.W."/>
            <person name="Cichocki N."/>
            <person name="Veneault-Fourrey C."/>
            <person name="LaButti K."/>
            <person name="Lindquist E.A."/>
            <person name="Lipzen A."/>
            <person name="Lundell T."/>
            <person name="Morin E."/>
            <person name="Murat C."/>
            <person name="Sun H."/>
            <person name="Tunlid A."/>
            <person name="Henrissat B."/>
            <person name="Grigoriev I.V."/>
            <person name="Hibbett D.S."/>
            <person name="Martin F."/>
            <person name="Nordberg H.P."/>
            <person name="Cantor M.N."/>
            <person name="Hua S.X."/>
        </authorList>
    </citation>
    <scope>NUCLEOTIDE SEQUENCE [LARGE SCALE GENOMIC DNA]</scope>
    <source>
        <strain evidence="2 3">Zn</strain>
    </source>
</reference>
<organism evidence="2 3">
    <name type="scientific">Oidiodendron maius (strain Zn)</name>
    <dbReference type="NCBI Taxonomy" id="913774"/>
    <lineage>
        <taxon>Eukaryota</taxon>
        <taxon>Fungi</taxon>
        <taxon>Dikarya</taxon>
        <taxon>Ascomycota</taxon>
        <taxon>Pezizomycotina</taxon>
        <taxon>Leotiomycetes</taxon>
        <taxon>Leotiomycetes incertae sedis</taxon>
        <taxon>Myxotrichaceae</taxon>
        <taxon>Oidiodendron</taxon>
    </lineage>
</organism>
<evidence type="ECO:0000259" key="1">
    <source>
        <dbReference type="Pfam" id="PF08241"/>
    </source>
</evidence>
<gene>
    <name evidence="2" type="ORF">OIDMADRAFT_21038</name>
</gene>
<dbReference type="Gene3D" id="3.40.50.150">
    <property type="entry name" value="Vaccinia Virus protein VP39"/>
    <property type="match status" value="1"/>
</dbReference>
<dbReference type="InterPro" id="IPR029063">
    <property type="entry name" value="SAM-dependent_MTases_sf"/>
</dbReference>
<dbReference type="EMBL" id="KN832886">
    <property type="protein sequence ID" value="KIM95680.1"/>
    <property type="molecule type" value="Genomic_DNA"/>
</dbReference>
<dbReference type="InParanoid" id="A0A0C3GHR6"/>
<protein>
    <recommendedName>
        <fullName evidence="1">Methyltransferase type 11 domain-containing protein</fullName>
    </recommendedName>
</protein>
<dbReference type="STRING" id="913774.A0A0C3GHR6"/>
<feature type="domain" description="Methyltransferase type 11" evidence="1">
    <location>
        <begin position="51"/>
        <end position="150"/>
    </location>
</feature>
<dbReference type="Pfam" id="PF08241">
    <property type="entry name" value="Methyltransf_11"/>
    <property type="match status" value="1"/>
</dbReference>
<dbReference type="GO" id="GO:0008757">
    <property type="term" value="F:S-adenosylmethionine-dependent methyltransferase activity"/>
    <property type="evidence" value="ECO:0007669"/>
    <property type="project" value="InterPro"/>
</dbReference>
<proteinExistence type="predicted"/>
<sequence>MDQEKTPFTPKQCYPKNADLYAEIVGDSTANVAEHFLTLLPPFASDSVIHDNGCGGGEVTAKIMATNPPPGIQIHATDFDPTMIANCDKMVASHGWSVKTSLMPAQELSFSDNVFTHSFLNFLIFHTPNDGVDCAKEIYRTLQPGGISVITTFSEIPHQEIIKATHRELRGPDVALPHGMPDRWYQASHLKHILQEGGFQEDNIQLLTTGFYTTVRDLKHWVTILWSYIGAPVTGWTPADEENWDRAISMIVNQLDQSSTYEKHVDGKGGRLKMVAHIAVATK</sequence>
<reference evidence="3" key="2">
    <citation type="submission" date="2015-01" db="EMBL/GenBank/DDBJ databases">
        <title>Evolutionary Origins and Diversification of the Mycorrhizal Mutualists.</title>
        <authorList>
            <consortium name="DOE Joint Genome Institute"/>
            <consortium name="Mycorrhizal Genomics Consortium"/>
            <person name="Kohler A."/>
            <person name="Kuo A."/>
            <person name="Nagy L.G."/>
            <person name="Floudas D."/>
            <person name="Copeland A."/>
            <person name="Barry K.W."/>
            <person name="Cichocki N."/>
            <person name="Veneault-Fourrey C."/>
            <person name="LaButti K."/>
            <person name="Lindquist E.A."/>
            <person name="Lipzen A."/>
            <person name="Lundell T."/>
            <person name="Morin E."/>
            <person name="Murat C."/>
            <person name="Riley R."/>
            <person name="Ohm R."/>
            <person name="Sun H."/>
            <person name="Tunlid A."/>
            <person name="Henrissat B."/>
            <person name="Grigoriev I.V."/>
            <person name="Hibbett D.S."/>
            <person name="Martin F."/>
        </authorList>
    </citation>
    <scope>NUCLEOTIDE SEQUENCE [LARGE SCALE GENOMIC DNA]</scope>
    <source>
        <strain evidence="3">Zn</strain>
    </source>
</reference>
<dbReference type="SUPFAM" id="SSF53335">
    <property type="entry name" value="S-adenosyl-L-methionine-dependent methyltransferases"/>
    <property type="match status" value="1"/>
</dbReference>
<accession>A0A0C3GHR6</accession>
<dbReference type="HOGENOM" id="CLU_065416_2_2_1"/>
<name>A0A0C3GHR6_OIDMZ</name>
<dbReference type="CDD" id="cd02440">
    <property type="entry name" value="AdoMet_MTases"/>
    <property type="match status" value="1"/>
</dbReference>